<dbReference type="AlphaFoldDB" id="A0A947D3J5"/>
<evidence type="ECO:0000313" key="3">
    <source>
        <dbReference type="Proteomes" id="UP000766595"/>
    </source>
</evidence>
<keyword evidence="1" id="KW-0472">Membrane</keyword>
<dbReference type="Pfam" id="PF09991">
    <property type="entry name" value="DUF2232"/>
    <property type="match status" value="1"/>
</dbReference>
<feature type="transmembrane region" description="Helical" evidence="1">
    <location>
        <begin position="57"/>
        <end position="74"/>
    </location>
</feature>
<feature type="transmembrane region" description="Helical" evidence="1">
    <location>
        <begin position="110"/>
        <end position="135"/>
    </location>
</feature>
<reference evidence="2 3" key="1">
    <citation type="submission" date="2021-06" db="EMBL/GenBank/DDBJ databases">
        <authorList>
            <person name="Grouzdev D.S."/>
            <person name="Koziaeva V."/>
        </authorList>
    </citation>
    <scope>NUCLEOTIDE SEQUENCE [LARGE SCALE GENOMIC DNA]</scope>
    <source>
        <strain evidence="2 3">22</strain>
    </source>
</reference>
<evidence type="ECO:0000313" key="2">
    <source>
        <dbReference type="EMBL" id="MBT9290116.1"/>
    </source>
</evidence>
<feature type="transmembrane region" description="Helical" evidence="1">
    <location>
        <begin position="242"/>
        <end position="263"/>
    </location>
</feature>
<evidence type="ECO:0000256" key="1">
    <source>
        <dbReference type="SAM" id="Phobius"/>
    </source>
</evidence>
<feature type="transmembrane region" description="Helical" evidence="1">
    <location>
        <begin position="177"/>
        <end position="198"/>
    </location>
</feature>
<feature type="transmembrane region" description="Helical" evidence="1">
    <location>
        <begin position="275"/>
        <end position="300"/>
    </location>
</feature>
<gene>
    <name evidence="2" type="ORF">KL771_11655</name>
</gene>
<name>A0A947D3J5_9HYPH</name>
<dbReference type="Proteomes" id="UP000766595">
    <property type="component" value="Unassembled WGS sequence"/>
</dbReference>
<dbReference type="InterPro" id="IPR018710">
    <property type="entry name" value="DUF2232"/>
</dbReference>
<sequence>MPMLASPYALMMALGSGLASAVLFASVIAGTTLALPLFMMSALPIVIAALGWGTRAGILASIVAGAVVAAGLTGLSAASYLANIAFPAVFASHLIGLARTEGDHVEWYPLGRVLVASALIMAVLAVIIGSVYGYAPEGMLPRLAGMFAEMSRAPGDTTPIETLRVQYEPVARLTLRMLPVVIPIVSTVVLVLNLWLGAKVVARSDRLARPWEDLSAIRAPGRLGVVYAVAVAGTALPDPVGLFAGPFFGALSAVYTLIGLAVIHHVTRGTGPRPIVLATVYGLLFLIPFAALVPILIGLLDPVFKFRERRRNGPPAAT</sequence>
<protein>
    <submittedName>
        <fullName evidence="2">YybS family protein</fullName>
    </submittedName>
</protein>
<keyword evidence="1" id="KW-0812">Transmembrane</keyword>
<keyword evidence="1" id="KW-1133">Transmembrane helix</keyword>
<keyword evidence="3" id="KW-1185">Reference proteome</keyword>
<feature type="transmembrane region" description="Helical" evidence="1">
    <location>
        <begin position="31"/>
        <end position="50"/>
    </location>
</feature>
<accession>A0A947D3J5</accession>
<proteinExistence type="predicted"/>
<dbReference type="EMBL" id="JAHHZF010000005">
    <property type="protein sequence ID" value="MBT9290116.1"/>
    <property type="molecule type" value="Genomic_DNA"/>
</dbReference>
<dbReference type="RefSeq" id="WP_261968728.1">
    <property type="nucleotide sequence ID" value="NZ_JAHHZF010000005.1"/>
</dbReference>
<comment type="caution">
    <text evidence="2">The sequence shown here is derived from an EMBL/GenBank/DDBJ whole genome shotgun (WGS) entry which is preliminary data.</text>
</comment>
<organism evidence="2 3">
    <name type="scientific">Prosthecodimorpha staleyi</name>
    <dbReference type="NCBI Taxonomy" id="2840188"/>
    <lineage>
        <taxon>Bacteria</taxon>
        <taxon>Pseudomonadati</taxon>
        <taxon>Pseudomonadota</taxon>
        <taxon>Alphaproteobacteria</taxon>
        <taxon>Hyphomicrobiales</taxon>
        <taxon>Ancalomicrobiaceae</taxon>
        <taxon>Prosthecodimorpha</taxon>
    </lineage>
</organism>